<keyword evidence="6" id="KW-1015">Disulfide bond</keyword>
<feature type="signal peptide" evidence="7">
    <location>
        <begin position="1"/>
        <end position="23"/>
    </location>
</feature>
<gene>
    <name evidence="9" type="ORF">QIT00_18185</name>
</gene>
<organism evidence="9 10">
    <name type="scientific">Streptomyces luteolus</name>
    <dbReference type="NCBI Taxonomy" id="3043615"/>
    <lineage>
        <taxon>Bacteria</taxon>
        <taxon>Bacillati</taxon>
        <taxon>Actinomycetota</taxon>
        <taxon>Actinomycetes</taxon>
        <taxon>Kitasatosporales</taxon>
        <taxon>Streptomycetaceae</taxon>
        <taxon>Streptomyces</taxon>
    </lineage>
</organism>
<dbReference type="RefSeq" id="WP_282536465.1">
    <property type="nucleotide sequence ID" value="NZ_JASCIS010000017.1"/>
</dbReference>
<comment type="subcellular location">
    <subcellularLocation>
        <location evidence="1">Secreted</location>
    </subcellularLocation>
</comment>
<evidence type="ECO:0000259" key="8">
    <source>
        <dbReference type="Pfam" id="PF00720"/>
    </source>
</evidence>
<protein>
    <submittedName>
        <fullName evidence="9">SSI family serine proteinase inhibitor</fullName>
    </submittedName>
</protein>
<sequence>MLRRIACTAVASLAALSAAPAVAQEASPAPRLPLTEQDQLTVTVSGTGTAEDGTYQLECGSDGSYGGTHRHAAEACDRLGQLAQEGADPFAPVPADSFCTMQHGGPGTAHVVGVWQGRPVNATYDRSGGCEIGRWNTMVPVLPEVTGGGAGAPVGLR</sequence>
<dbReference type="Pfam" id="PF00720">
    <property type="entry name" value="SSI"/>
    <property type="match status" value="1"/>
</dbReference>
<keyword evidence="10" id="KW-1185">Reference proteome</keyword>
<dbReference type="Proteomes" id="UP001237105">
    <property type="component" value="Unassembled WGS sequence"/>
</dbReference>
<keyword evidence="3" id="KW-0964">Secreted</keyword>
<evidence type="ECO:0000256" key="7">
    <source>
        <dbReference type="SAM" id="SignalP"/>
    </source>
</evidence>
<dbReference type="EMBL" id="JASCIS010000017">
    <property type="protein sequence ID" value="MDI3420460.1"/>
    <property type="molecule type" value="Genomic_DNA"/>
</dbReference>
<dbReference type="InterPro" id="IPR036819">
    <property type="entry name" value="Subtilisin_inhibitor-like_sf"/>
</dbReference>
<keyword evidence="4" id="KW-0646">Protease inhibitor</keyword>
<comment type="caution">
    <text evidence="9">The sequence shown here is derived from an EMBL/GenBank/DDBJ whole genome shotgun (WGS) entry which is preliminary data.</text>
</comment>
<evidence type="ECO:0000256" key="4">
    <source>
        <dbReference type="ARBA" id="ARBA00022690"/>
    </source>
</evidence>
<dbReference type="Gene3D" id="3.30.350.10">
    <property type="entry name" value="Subtilisin inhibitor-like"/>
    <property type="match status" value="1"/>
</dbReference>
<keyword evidence="5" id="KW-0722">Serine protease inhibitor</keyword>
<evidence type="ECO:0000256" key="2">
    <source>
        <dbReference type="ARBA" id="ARBA00010472"/>
    </source>
</evidence>
<keyword evidence="7" id="KW-0732">Signal</keyword>
<proteinExistence type="inferred from homology"/>
<feature type="domain" description="Subtilisin inhibitor" evidence="8">
    <location>
        <begin position="40"/>
        <end position="121"/>
    </location>
</feature>
<reference evidence="9 10" key="1">
    <citation type="submission" date="2023-05" db="EMBL/GenBank/DDBJ databases">
        <title>Draft genome sequence of Streptomyces sp. B-S-A12 isolated from a cave soil in Thailand.</title>
        <authorList>
            <person name="Chamroensaksri N."/>
            <person name="Muangham S."/>
        </authorList>
    </citation>
    <scope>NUCLEOTIDE SEQUENCE [LARGE SCALE GENOMIC DNA]</scope>
    <source>
        <strain evidence="9 10">B-S-A12</strain>
    </source>
</reference>
<name>A0ABT6SZ37_9ACTN</name>
<evidence type="ECO:0000256" key="3">
    <source>
        <dbReference type="ARBA" id="ARBA00022525"/>
    </source>
</evidence>
<evidence type="ECO:0000313" key="9">
    <source>
        <dbReference type="EMBL" id="MDI3420460.1"/>
    </source>
</evidence>
<comment type="similarity">
    <text evidence="2">Belongs to the protease inhibitor I16 (SSI) family.</text>
</comment>
<evidence type="ECO:0000256" key="6">
    <source>
        <dbReference type="ARBA" id="ARBA00023157"/>
    </source>
</evidence>
<dbReference type="SUPFAM" id="SSF55399">
    <property type="entry name" value="Subtilisin inhibitor"/>
    <property type="match status" value="1"/>
</dbReference>
<dbReference type="InterPro" id="IPR023549">
    <property type="entry name" value="Subtilisin_inhibitor"/>
</dbReference>
<accession>A0ABT6SZ37</accession>
<evidence type="ECO:0000256" key="1">
    <source>
        <dbReference type="ARBA" id="ARBA00004613"/>
    </source>
</evidence>
<evidence type="ECO:0000313" key="10">
    <source>
        <dbReference type="Proteomes" id="UP001237105"/>
    </source>
</evidence>
<evidence type="ECO:0000256" key="5">
    <source>
        <dbReference type="ARBA" id="ARBA00022900"/>
    </source>
</evidence>
<feature type="chain" id="PRO_5045133113" evidence="7">
    <location>
        <begin position="24"/>
        <end position="157"/>
    </location>
</feature>